<dbReference type="SMART" id="SM00360">
    <property type="entry name" value="RRM"/>
    <property type="match status" value="1"/>
</dbReference>
<reference evidence="7" key="1">
    <citation type="submission" date="2020-08" db="EMBL/GenBank/DDBJ databases">
        <title>Multicomponent nature underlies the extraordinary mechanical properties of spider dragline silk.</title>
        <authorList>
            <person name="Kono N."/>
            <person name="Nakamura H."/>
            <person name="Mori M."/>
            <person name="Yoshida Y."/>
            <person name="Ohtoshi R."/>
            <person name="Malay A.D."/>
            <person name="Moran D.A.P."/>
            <person name="Tomita M."/>
            <person name="Numata K."/>
            <person name="Arakawa K."/>
        </authorList>
    </citation>
    <scope>NUCLEOTIDE SEQUENCE</scope>
</reference>
<sequence length="186" mass="21869">MTDKERTLYCGNLSEKVTEDLLYELFLQAGPLECVKIPKDKDGRQRNFGFVTFKHAISVPYSVALMGGLSLYGKPIRLDARSGMESVPNPYLEQLKQYEYSLNRQSYHQNDSRRHDNRSRRHDSRRYDSRAETNQNKFESMSVPSSFNPPVLHSGYNQQFIHQNFPPETSYYSRFDKHQNQWPGHR</sequence>
<gene>
    <name evidence="7" type="primary">RBM7</name>
    <name evidence="7" type="ORF">TNCV_2788971</name>
</gene>
<accession>A0A8X6VWF2</accession>
<dbReference type="GO" id="GO:0005654">
    <property type="term" value="C:nucleoplasm"/>
    <property type="evidence" value="ECO:0007669"/>
    <property type="project" value="UniProtKB-SubCell"/>
</dbReference>
<proteinExistence type="predicted"/>
<feature type="region of interest" description="Disordered" evidence="5">
    <location>
        <begin position="105"/>
        <end position="144"/>
    </location>
</feature>
<evidence type="ECO:0000256" key="1">
    <source>
        <dbReference type="ARBA" id="ARBA00004642"/>
    </source>
</evidence>
<keyword evidence="2 4" id="KW-0694">RNA-binding</keyword>
<dbReference type="InterPro" id="IPR012677">
    <property type="entry name" value="Nucleotide-bd_a/b_plait_sf"/>
</dbReference>
<evidence type="ECO:0000256" key="4">
    <source>
        <dbReference type="PROSITE-ProRule" id="PRU00176"/>
    </source>
</evidence>
<dbReference type="PANTHER" id="PTHR13798">
    <property type="entry name" value="RNA BINDING MOTIF RBM PROTEIN -RELATED"/>
    <property type="match status" value="1"/>
</dbReference>
<evidence type="ECO:0000256" key="5">
    <source>
        <dbReference type="SAM" id="MobiDB-lite"/>
    </source>
</evidence>
<evidence type="ECO:0000313" key="8">
    <source>
        <dbReference type="Proteomes" id="UP000887159"/>
    </source>
</evidence>
<dbReference type="Proteomes" id="UP000887159">
    <property type="component" value="Unassembled WGS sequence"/>
</dbReference>
<dbReference type="Pfam" id="PF00076">
    <property type="entry name" value="RRM_1"/>
    <property type="match status" value="1"/>
</dbReference>
<dbReference type="GO" id="GO:0003727">
    <property type="term" value="F:single-stranded RNA binding"/>
    <property type="evidence" value="ECO:0007669"/>
    <property type="project" value="TreeGrafter"/>
</dbReference>
<comment type="subcellular location">
    <subcellularLocation>
        <location evidence="1">Nucleus</location>
        <location evidence="1">Nucleoplasm</location>
    </subcellularLocation>
</comment>
<feature type="domain" description="RRM" evidence="6">
    <location>
        <begin position="6"/>
        <end position="83"/>
    </location>
</feature>
<name>A0A8X6VWF2_TRICX</name>
<protein>
    <submittedName>
        <fullName evidence="7">RNA-binding protein 7</fullName>
    </submittedName>
</protein>
<dbReference type="AlphaFoldDB" id="A0A8X6VWF2"/>
<dbReference type="InterPro" id="IPR035979">
    <property type="entry name" value="RBD_domain_sf"/>
</dbReference>
<dbReference type="PROSITE" id="PS50102">
    <property type="entry name" value="RRM"/>
    <property type="match status" value="1"/>
</dbReference>
<dbReference type="EMBL" id="BMAU01021365">
    <property type="protein sequence ID" value="GFY23664.1"/>
    <property type="molecule type" value="Genomic_DNA"/>
</dbReference>
<keyword evidence="8" id="KW-1185">Reference proteome</keyword>
<dbReference type="InterPro" id="IPR052285">
    <property type="entry name" value="NEXT_complex_subunit"/>
</dbReference>
<feature type="compositionally biased region" description="Basic residues" evidence="5">
    <location>
        <begin position="115"/>
        <end position="124"/>
    </location>
</feature>
<evidence type="ECO:0000313" key="7">
    <source>
        <dbReference type="EMBL" id="GFY23664.1"/>
    </source>
</evidence>
<dbReference type="CDD" id="cd12336">
    <property type="entry name" value="RRM_RBM7_like"/>
    <property type="match status" value="1"/>
</dbReference>
<dbReference type="PANTHER" id="PTHR13798:SF11">
    <property type="entry name" value="RNA-BINDING PROTEIN 7-RELATED"/>
    <property type="match status" value="1"/>
</dbReference>
<dbReference type="Gene3D" id="3.30.70.330">
    <property type="match status" value="1"/>
</dbReference>
<dbReference type="InterPro" id="IPR000504">
    <property type="entry name" value="RRM_dom"/>
</dbReference>
<evidence type="ECO:0000256" key="3">
    <source>
        <dbReference type="ARBA" id="ARBA00023242"/>
    </source>
</evidence>
<feature type="compositionally biased region" description="Polar residues" evidence="5">
    <location>
        <begin position="132"/>
        <end position="144"/>
    </location>
</feature>
<evidence type="ECO:0000259" key="6">
    <source>
        <dbReference type="PROSITE" id="PS50102"/>
    </source>
</evidence>
<comment type="caution">
    <text evidence="7">The sequence shown here is derived from an EMBL/GenBank/DDBJ whole genome shotgun (WGS) entry which is preliminary data.</text>
</comment>
<dbReference type="SUPFAM" id="SSF54928">
    <property type="entry name" value="RNA-binding domain, RBD"/>
    <property type="match status" value="1"/>
</dbReference>
<organism evidence="7 8">
    <name type="scientific">Trichonephila clavipes</name>
    <name type="common">Golden silk orbweaver</name>
    <name type="synonym">Nephila clavipes</name>
    <dbReference type="NCBI Taxonomy" id="2585209"/>
    <lineage>
        <taxon>Eukaryota</taxon>
        <taxon>Metazoa</taxon>
        <taxon>Ecdysozoa</taxon>
        <taxon>Arthropoda</taxon>
        <taxon>Chelicerata</taxon>
        <taxon>Arachnida</taxon>
        <taxon>Araneae</taxon>
        <taxon>Araneomorphae</taxon>
        <taxon>Entelegynae</taxon>
        <taxon>Araneoidea</taxon>
        <taxon>Nephilidae</taxon>
        <taxon>Trichonephila</taxon>
    </lineage>
</organism>
<evidence type="ECO:0000256" key="2">
    <source>
        <dbReference type="ARBA" id="ARBA00022884"/>
    </source>
</evidence>
<dbReference type="GO" id="GO:0000381">
    <property type="term" value="P:regulation of alternative mRNA splicing, via spliceosome"/>
    <property type="evidence" value="ECO:0007669"/>
    <property type="project" value="TreeGrafter"/>
</dbReference>
<keyword evidence="3" id="KW-0539">Nucleus</keyword>